<reference evidence="7 8" key="1">
    <citation type="journal article" date="1998" name="Science">
        <title>Genome sequence of the nematode C. elegans: a platform for investigating biology.</title>
        <authorList>
            <consortium name="The C. elegans sequencing consortium"/>
            <person name="Sulson J.E."/>
            <person name="Waterston R."/>
        </authorList>
    </citation>
    <scope>NUCLEOTIDE SEQUENCE [LARGE SCALE GENOMIC DNA]</scope>
    <source>
        <strain evidence="7 8">Bristol N2</strain>
    </source>
</reference>
<evidence type="ECO:0000256" key="5">
    <source>
        <dbReference type="ARBA" id="ARBA00023136"/>
    </source>
</evidence>
<feature type="transmembrane region" description="Helical" evidence="6">
    <location>
        <begin position="126"/>
        <end position="146"/>
    </location>
</feature>
<evidence type="ECO:0000313" key="9">
    <source>
        <dbReference type="WormBase" id="ZK863.5"/>
    </source>
</evidence>
<feature type="transmembrane region" description="Helical" evidence="6">
    <location>
        <begin position="264"/>
        <end position="285"/>
    </location>
</feature>
<dbReference type="Gene3D" id="1.20.1070.10">
    <property type="entry name" value="Rhodopsin 7-helix transmembrane proteins"/>
    <property type="match status" value="1"/>
</dbReference>
<dbReference type="GO" id="GO:0016020">
    <property type="term" value="C:membrane"/>
    <property type="evidence" value="ECO:0007669"/>
    <property type="project" value="UniProtKB-SubCell"/>
</dbReference>
<organism evidence="7 8">
    <name type="scientific">Caenorhabditis elegans</name>
    <dbReference type="NCBI Taxonomy" id="6239"/>
    <lineage>
        <taxon>Eukaryota</taxon>
        <taxon>Metazoa</taxon>
        <taxon>Ecdysozoa</taxon>
        <taxon>Nematoda</taxon>
        <taxon>Chromadorea</taxon>
        <taxon>Rhabditida</taxon>
        <taxon>Rhabditina</taxon>
        <taxon>Rhabditomorpha</taxon>
        <taxon>Rhabditoidea</taxon>
        <taxon>Rhabditidae</taxon>
        <taxon>Peloderinae</taxon>
        <taxon>Caenorhabditis</taxon>
    </lineage>
</organism>
<dbReference type="PANTHER" id="PTHR22945">
    <property type="entry name" value="SERPENTINE RECEPTOR, CLASS D DELTA"/>
    <property type="match status" value="1"/>
</dbReference>
<dbReference type="PIR" id="T28059">
    <property type="entry name" value="T28059"/>
</dbReference>
<dbReference type="EMBL" id="BX284605">
    <property type="protein sequence ID" value="CAB01451.1"/>
    <property type="molecule type" value="Genomic_DNA"/>
</dbReference>
<keyword evidence="5 6" id="KW-0472">Membrane</keyword>
<dbReference type="KEGG" id="cel:CELE_ZK863.5"/>
<dbReference type="AlphaFoldDB" id="Q23648"/>
<gene>
    <name evidence="7 9" type="primary">srd-4</name>
    <name evidence="7" type="ORF">CELE_ZK863.5</name>
    <name evidence="9" type="ORF">ZK863.5</name>
</gene>
<evidence type="ECO:0000313" key="7">
    <source>
        <dbReference type="EMBL" id="CAB01451.1"/>
    </source>
</evidence>
<dbReference type="GeneID" id="191796"/>
<dbReference type="PANTHER" id="PTHR22945:SF22">
    <property type="entry name" value="G PROTEIN-COUPLED RECEPTOR"/>
    <property type="match status" value="1"/>
</dbReference>
<dbReference type="InterPro" id="IPR019421">
    <property type="entry name" value="7TM_GPCR_serpentine_rcpt_Srd"/>
</dbReference>
<keyword evidence="8" id="KW-1185">Reference proteome</keyword>
<dbReference type="PaxDb" id="6239-ZK863.5"/>
<dbReference type="eggNOG" id="ENOG502TGAI">
    <property type="taxonomic scope" value="Eukaryota"/>
</dbReference>
<feature type="transmembrane region" description="Helical" evidence="6">
    <location>
        <begin position="184"/>
        <end position="204"/>
    </location>
</feature>
<keyword evidence="7" id="KW-0675">Receptor</keyword>
<keyword evidence="4 6" id="KW-1133">Transmembrane helix</keyword>
<name>Q23648_CAEEL</name>
<dbReference type="PhylomeDB" id="Q23648"/>
<keyword evidence="3 6" id="KW-0812">Transmembrane</keyword>
<dbReference type="Pfam" id="PF10317">
    <property type="entry name" value="7TM_GPCR_Srd"/>
    <property type="match status" value="1"/>
</dbReference>
<feature type="transmembrane region" description="Helical" evidence="6">
    <location>
        <begin position="6"/>
        <end position="27"/>
    </location>
</feature>
<dbReference type="Proteomes" id="UP000001940">
    <property type="component" value="Chromosome V"/>
</dbReference>
<evidence type="ECO:0000256" key="6">
    <source>
        <dbReference type="SAM" id="Phobius"/>
    </source>
</evidence>
<dbReference type="InParanoid" id="Q23648"/>
<dbReference type="OMA" id="PKEWQFM"/>
<dbReference type="UCSC" id="ZK863.5">
    <property type="organism name" value="c. elegans"/>
</dbReference>
<dbReference type="CTD" id="191796"/>
<comment type="similarity">
    <text evidence="2">Belongs to the nematode receptor-like protein srd family.</text>
</comment>
<dbReference type="FunCoup" id="Q23648">
    <property type="interactions" value="7"/>
</dbReference>
<accession>Q23648</accession>
<evidence type="ECO:0000313" key="8">
    <source>
        <dbReference type="Proteomes" id="UP000001940"/>
    </source>
</evidence>
<evidence type="ECO:0000256" key="2">
    <source>
        <dbReference type="ARBA" id="ARBA00009166"/>
    </source>
</evidence>
<feature type="transmembrane region" description="Helical" evidence="6">
    <location>
        <begin position="228"/>
        <end position="252"/>
    </location>
</feature>
<evidence type="ECO:0000256" key="4">
    <source>
        <dbReference type="ARBA" id="ARBA00022989"/>
    </source>
</evidence>
<evidence type="ECO:0000256" key="1">
    <source>
        <dbReference type="ARBA" id="ARBA00004141"/>
    </source>
</evidence>
<dbReference type="AGR" id="WB:WBGene00005082"/>
<feature type="transmembrane region" description="Helical" evidence="6">
    <location>
        <begin position="100"/>
        <end position="117"/>
    </location>
</feature>
<dbReference type="RefSeq" id="NP_506057.1">
    <property type="nucleotide sequence ID" value="NM_073656.2"/>
</dbReference>
<dbReference type="InterPro" id="IPR050920">
    <property type="entry name" value="Nematode_rcpt-like_delta"/>
</dbReference>
<comment type="subcellular location">
    <subcellularLocation>
        <location evidence="1">Membrane</location>
        <topology evidence="1">Multi-pass membrane protein</topology>
    </subcellularLocation>
</comment>
<protein>
    <submittedName>
        <fullName evidence="7">G protein-coupled receptor</fullName>
    </submittedName>
</protein>
<proteinExistence type="inferred from homology"/>
<dbReference type="OrthoDB" id="5789837at2759"/>
<dbReference type="HOGENOM" id="CLU_057924_3_0_1"/>
<dbReference type="SUPFAM" id="SSF81321">
    <property type="entry name" value="Family A G protein-coupled receptor-like"/>
    <property type="match status" value="1"/>
</dbReference>
<sequence length="347" mass="39677">MFLLVIFILHYVLAFLGIVFNTILIFLTLFRSPKSIGTFSILLTVRGGSDALACFFDIFSQSRLIPSGTTLGIASTGLCKYLSEWSCFLGFSLQLHFHSYSFHLLILCFIFRCYVLLERYPKAKQLIILICIIYFPSYLQAIFVFIDNNKPEDVRQLIQIHHSQYKLQDFVINGHADLREFPCLFSYLLMLIPIIPGYLIMYGLRRKIHFKLRNAILRPEIREKHRQLTWALTVQTIVPIAFIFSSICFLLGQLRIVESPVLESFTLLFAVLVPVINPLITVTFIKPYRESVMRAVGIDPKILIFMSRECSVAPGDTNSSMFGSFDNSSVASVTSKFTITLEKGTFD</sequence>
<evidence type="ECO:0000256" key="3">
    <source>
        <dbReference type="ARBA" id="ARBA00022692"/>
    </source>
</evidence>
<dbReference type="WormBase" id="ZK863.5">
    <property type="protein sequence ID" value="CE15443"/>
    <property type="gene ID" value="WBGene00005082"/>
    <property type="gene designation" value="srd-4"/>
</dbReference>